<keyword evidence="6" id="KW-1185">Reference proteome</keyword>
<evidence type="ECO:0000313" key="5">
    <source>
        <dbReference type="EMBL" id="OLR64369.1"/>
    </source>
</evidence>
<dbReference type="InterPro" id="IPR052021">
    <property type="entry name" value="Type-I_RS_S_subunit"/>
</dbReference>
<dbReference type="EMBL" id="MJIH01000001">
    <property type="protein sequence ID" value="OLR64369.1"/>
    <property type="molecule type" value="Genomic_DNA"/>
</dbReference>
<organism evidence="5 6">
    <name type="scientific">Peptoniphilus porci</name>
    <dbReference type="NCBI Taxonomy" id="2652280"/>
    <lineage>
        <taxon>Bacteria</taxon>
        <taxon>Bacillati</taxon>
        <taxon>Bacillota</taxon>
        <taxon>Tissierellia</taxon>
        <taxon>Tissierellales</taxon>
        <taxon>Peptoniphilaceae</taxon>
        <taxon>Peptoniphilus</taxon>
    </lineage>
</organism>
<evidence type="ECO:0000259" key="4">
    <source>
        <dbReference type="Pfam" id="PF01420"/>
    </source>
</evidence>
<gene>
    <name evidence="5" type="ORF">BIV18_01805</name>
</gene>
<evidence type="ECO:0000256" key="2">
    <source>
        <dbReference type="ARBA" id="ARBA00022747"/>
    </source>
</evidence>
<name>A0A1U7LY81_9FIRM</name>
<dbReference type="Pfam" id="PF01420">
    <property type="entry name" value="Methylase_S"/>
    <property type="match status" value="1"/>
</dbReference>
<evidence type="ECO:0000256" key="3">
    <source>
        <dbReference type="ARBA" id="ARBA00023125"/>
    </source>
</evidence>
<keyword evidence="2" id="KW-0680">Restriction system</keyword>
<evidence type="ECO:0000256" key="1">
    <source>
        <dbReference type="ARBA" id="ARBA00010923"/>
    </source>
</evidence>
<reference evidence="5 6" key="1">
    <citation type="journal article" date="2016" name="Appl. Environ. Microbiol.">
        <title>Function and Phylogeny of Bacterial Butyryl Coenzyme A:Acetate Transferases and Their Diversity in the Proximal Colon of Swine.</title>
        <authorList>
            <person name="Trachsel J."/>
            <person name="Bayles D.O."/>
            <person name="Looft T."/>
            <person name="Levine U.Y."/>
            <person name="Allen H.K."/>
        </authorList>
    </citation>
    <scope>NUCLEOTIDE SEQUENCE [LARGE SCALE GENOMIC DNA]</scope>
    <source>
        <strain evidence="5 6">35-6-1</strain>
    </source>
</reference>
<keyword evidence="3" id="KW-0238">DNA-binding</keyword>
<accession>A0A1U7LY81</accession>
<feature type="domain" description="Type I restriction modification DNA specificity" evidence="4">
    <location>
        <begin position="4"/>
        <end position="155"/>
    </location>
</feature>
<dbReference type="STRING" id="1465756.BIV18_01805"/>
<dbReference type="CDD" id="cd17291">
    <property type="entry name" value="RMtype1_S_MgeORF438P-TRD-CR_like"/>
    <property type="match status" value="1"/>
</dbReference>
<dbReference type="Gene3D" id="3.90.220.20">
    <property type="entry name" value="DNA methylase specificity domains"/>
    <property type="match status" value="1"/>
</dbReference>
<dbReference type="AlphaFoldDB" id="A0A1U7LY81"/>
<dbReference type="Proteomes" id="UP000187166">
    <property type="component" value="Unassembled WGS sequence"/>
</dbReference>
<evidence type="ECO:0000313" key="6">
    <source>
        <dbReference type="Proteomes" id="UP000187166"/>
    </source>
</evidence>
<comment type="similarity">
    <text evidence="1">Belongs to the type-I restriction system S methylase family.</text>
</comment>
<sequence>MFESINEFFEIGENDNILIQKGQNLTRQETIYGEIPVVAGGKAPSCYHNKFNREGNIISVSSSGANAGFINYWSSPIFATDCNTVKSIDESKLNTIFLYYAMLSNQDELYELQKGNAQPHIYEKDIKQIKIPNVPIELQDEFASYVEEIDKLKFESVKCMIAYFFPVLTQYKLCYILVQCFGFAKNIEFFLC</sequence>
<proteinExistence type="inferred from homology"/>
<dbReference type="InterPro" id="IPR044946">
    <property type="entry name" value="Restrct_endonuc_typeI_TRD_sf"/>
</dbReference>
<dbReference type="InterPro" id="IPR000055">
    <property type="entry name" value="Restrct_endonuc_typeI_TRD"/>
</dbReference>
<dbReference type="GO" id="GO:0009307">
    <property type="term" value="P:DNA restriction-modification system"/>
    <property type="evidence" value="ECO:0007669"/>
    <property type="project" value="UniProtKB-KW"/>
</dbReference>
<dbReference type="GO" id="GO:0003677">
    <property type="term" value="F:DNA binding"/>
    <property type="evidence" value="ECO:0007669"/>
    <property type="project" value="UniProtKB-KW"/>
</dbReference>
<comment type="caution">
    <text evidence="5">The sequence shown here is derived from an EMBL/GenBank/DDBJ whole genome shotgun (WGS) entry which is preliminary data.</text>
</comment>
<dbReference type="PANTHER" id="PTHR30408">
    <property type="entry name" value="TYPE-1 RESTRICTION ENZYME ECOKI SPECIFICITY PROTEIN"/>
    <property type="match status" value="1"/>
</dbReference>
<dbReference type="SUPFAM" id="SSF116734">
    <property type="entry name" value="DNA methylase specificity domain"/>
    <property type="match status" value="1"/>
</dbReference>
<dbReference type="PANTHER" id="PTHR30408:SF12">
    <property type="entry name" value="TYPE I RESTRICTION ENZYME MJAVIII SPECIFICITY SUBUNIT"/>
    <property type="match status" value="1"/>
</dbReference>
<protein>
    <recommendedName>
        <fullName evidence="4">Type I restriction modification DNA specificity domain-containing protein</fullName>
    </recommendedName>
</protein>